<dbReference type="GeneID" id="4318345"/>
<sequence>MSFSGRRLSILRPSNRRFSIGKELSENELRSETHRQFRTAHEGHRPHAGLDASRASTGVVWCTERATEHGYAEDPSSWANLGQGAPEADDEIEGSFPRPTSIPITSAAREYGPTAGIKPLRAAVARLYNEHYRQGKQSQYTWENVCIVPGGRAGLIRIAAILGNSYLSFPIPDYSAYSEMLTLFKNIAPIPMPLAQDDHYHIHPDKIAEEIARGTSVLLTSNPRNPTGHTLSNEELIRIQDICRDRATLILDEFYGGYNYTTDCDGSTISGASNVEDVNKDDVLLIDGLTKRFRLPGWRIAWVVGPKEFIDALGSAGSYLDGGANAPFQEAAVPMLEPSLVRAEMKALQQHFREKRDYVLKRLHEIGFRVKDVPQATFYIWLDLTSLEPPLPPKANISDGLNFFNALLREKVIVVPGIFFDLNPAKRRDLFDSPCHHFVRLSYGPKMDVLKKGLDGIENVVRRAREEFAVDEVAVDD</sequence>
<dbReference type="GO" id="GO:0006520">
    <property type="term" value="P:amino acid metabolic process"/>
    <property type="evidence" value="ECO:0007669"/>
    <property type="project" value="InterPro"/>
</dbReference>
<dbReference type="GO" id="GO:0030170">
    <property type="term" value="F:pyridoxal phosphate binding"/>
    <property type="evidence" value="ECO:0007669"/>
    <property type="project" value="InterPro"/>
</dbReference>
<dbReference type="VEuPathDB" id="FungiDB:ATEG_03935"/>
<dbReference type="InterPro" id="IPR015422">
    <property type="entry name" value="PyrdxlP-dep_Trfase_small"/>
</dbReference>
<dbReference type="EMBL" id="CH476598">
    <property type="protein sequence ID" value="EAU35737.1"/>
    <property type="molecule type" value="Genomic_DNA"/>
</dbReference>
<evidence type="ECO:0000256" key="1">
    <source>
        <dbReference type="ARBA" id="ARBA00001933"/>
    </source>
</evidence>
<feature type="region of interest" description="Disordered" evidence="6">
    <location>
        <begin position="73"/>
        <end position="92"/>
    </location>
</feature>
<proteinExistence type="inferred from homology"/>
<dbReference type="PANTHER" id="PTHR46383">
    <property type="entry name" value="ASPARTATE AMINOTRANSFERASE"/>
    <property type="match status" value="1"/>
</dbReference>
<dbReference type="AlphaFoldDB" id="Q0CQU9"/>
<keyword evidence="3" id="KW-0032">Aminotransferase</keyword>
<dbReference type="HOGENOM" id="CLU_034385_1_0_1"/>
<evidence type="ECO:0000259" key="7">
    <source>
        <dbReference type="Pfam" id="PF00155"/>
    </source>
</evidence>
<accession>Q0CQU9</accession>
<dbReference type="InterPro" id="IPR015424">
    <property type="entry name" value="PyrdxlP-dep_Trfase"/>
</dbReference>
<comment type="cofactor">
    <cofactor evidence="1">
        <name>pyridoxal 5'-phosphate</name>
        <dbReference type="ChEBI" id="CHEBI:597326"/>
    </cofactor>
</comment>
<evidence type="ECO:0000256" key="2">
    <source>
        <dbReference type="ARBA" id="ARBA00007441"/>
    </source>
</evidence>
<evidence type="ECO:0000256" key="3">
    <source>
        <dbReference type="ARBA" id="ARBA00022576"/>
    </source>
</evidence>
<dbReference type="SUPFAM" id="SSF53383">
    <property type="entry name" value="PLP-dependent transferases"/>
    <property type="match status" value="1"/>
</dbReference>
<evidence type="ECO:0000256" key="6">
    <source>
        <dbReference type="SAM" id="MobiDB-lite"/>
    </source>
</evidence>
<dbReference type="Gene3D" id="3.40.640.10">
    <property type="entry name" value="Type I PLP-dependent aspartate aminotransferase-like (Major domain)"/>
    <property type="match status" value="1"/>
</dbReference>
<dbReference type="OrthoDB" id="2108at2759"/>
<keyword evidence="4" id="KW-0808">Transferase</keyword>
<dbReference type="InterPro" id="IPR004839">
    <property type="entry name" value="Aminotransferase_I/II_large"/>
</dbReference>
<evidence type="ECO:0000313" key="9">
    <source>
        <dbReference type="Proteomes" id="UP000007963"/>
    </source>
</evidence>
<dbReference type="Gene3D" id="3.90.1150.10">
    <property type="entry name" value="Aspartate Aminotransferase, domain 1"/>
    <property type="match status" value="1"/>
</dbReference>
<dbReference type="OMA" id="KNWRYPG"/>
<keyword evidence="5" id="KW-0663">Pyridoxal phosphate</keyword>
<evidence type="ECO:0000256" key="4">
    <source>
        <dbReference type="ARBA" id="ARBA00022679"/>
    </source>
</evidence>
<evidence type="ECO:0000313" key="8">
    <source>
        <dbReference type="EMBL" id="EAU35737.1"/>
    </source>
</evidence>
<name>Q0CQU9_ASPTN</name>
<dbReference type="STRING" id="341663.Q0CQU9"/>
<evidence type="ECO:0000256" key="5">
    <source>
        <dbReference type="ARBA" id="ARBA00022898"/>
    </source>
</evidence>
<dbReference type="RefSeq" id="XP_001213113.1">
    <property type="nucleotide sequence ID" value="XM_001213113.1"/>
</dbReference>
<dbReference type="CDD" id="cd00609">
    <property type="entry name" value="AAT_like"/>
    <property type="match status" value="1"/>
</dbReference>
<reference evidence="9" key="1">
    <citation type="submission" date="2005-09" db="EMBL/GenBank/DDBJ databases">
        <title>Annotation of the Aspergillus terreus NIH2624 genome.</title>
        <authorList>
            <person name="Birren B.W."/>
            <person name="Lander E.S."/>
            <person name="Galagan J.E."/>
            <person name="Nusbaum C."/>
            <person name="Devon K."/>
            <person name="Henn M."/>
            <person name="Ma L.-J."/>
            <person name="Jaffe D.B."/>
            <person name="Butler J."/>
            <person name="Alvarez P."/>
            <person name="Gnerre S."/>
            <person name="Grabherr M."/>
            <person name="Kleber M."/>
            <person name="Mauceli E.W."/>
            <person name="Brockman W."/>
            <person name="Rounsley S."/>
            <person name="Young S.K."/>
            <person name="LaButti K."/>
            <person name="Pushparaj V."/>
            <person name="DeCaprio D."/>
            <person name="Crawford M."/>
            <person name="Koehrsen M."/>
            <person name="Engels R."/>
            <person name="Montgomery P."/>
            <person name="Pearson M."/>
            <person name="Howarth C."/>
            <person name="Larson L."/>
            <person name="Luoma S."/>
            <person name="White J."/>
            <person name="Alvarado L."/>
            <person name="Kodira C.D."/>
            <person name="Zeng Q."/>
            <person name="Oleary S."/>
            <person name="Yandava C."/>
            <person name="Denning D.W."/>
            <person name="Nierman W.C."/>
            <person name="Milne T."/>
            <person name="Madden K."/>
        </authorList>
    </citation>
    <scope>NUCLEOTIDE SEQUENCE [LARGE SCALE GENOMIC DNA]</scope>
    <source>
        <strain evidence="9">NIH 2624 / FGSC A1156</strain>
    </source>
</reference>
<dbReference type="Pfam" id="PF00155">
    <property type="entry name" value="Aminotran_1_2"/>
    <property type="match status" value="1"/>
</dbReference>
<organism evidence="8 9">
    <name type="scientific">Aspergillus terreus (strain NIH 2624 / FGSC A1156)</name>
    <dbReference type="NCBI Taxonomy" id="341663"/>
    <lineage>
        <taxon>Eukaryota</taxon>
        <taxon>Fungi</taxon>
        <taxon>Dikarya</taxon>
        <taxon>Ascomycota</taxon>
        <taxon>Pezizomycotina</taxon>
        <taxon>Eurotiomycetes</taxon>
        <taxon>Eurotiomycetidae</taxon>
        <taxon>Eurotiales</taxon>
        <taxon>Aspergillaceae</taxon>
        <taxon>Aspergillus</taxon>
        <taxon>Aspergillus subgen. Circumdati</taxon>
    </lineage>
</organism>
<dbReference type="InterPro" id="IPR050596">
    <property type="entry name" value="AspAT/PAT-like"/>
</dbReference>
<comment type="similarity">
    <text evidence="2">Belongs to the class-I pyridoxal-phosphate-dependent aminotransferase family.</text>
</comment>
<dbReference type="GO" id="GO:0008483">
    <property type="term" value="F:transaminase activity"/>
    <property type="evidence" value="ECO:0007669"/>
    <property type="project" value="UniProtKB-KW"/>
</dbReference>
<dbReference type="Proteomes" id="UP000007963">
    <property type="component" value="Unassembled WGS sequence"/>
</dbReference>
<dbReference type="eggNOG" id="KOG0257">
    <property type="taxonomic scope" value="Eukaryota"/>
</dbReference>
<dbReference type="InterPro" id="IPR015421">
    <property type="entry name" value="PyrdxlP-dep_Trfase_major"/>
</dbReference>
<dbReference type="PANTHER" id="PTHR46383:SF1">
    <property type="entry name" value="ASPARTATE AMINOTRANSFERASE"/>
    <property type="match status" value="1"/>
</dbReference>
<protein>
    <recommendedName>
        <fullName evidence="7">Aminotransferase class I/classII large domain-containing protein</fullName>
    </recommendedName>
</protein>
<gene>
    <name evidence="8" type="ORF">ATEG_03935</name>
</gene>
<feature type="domain" description="Aminotransferase class I/classII large" evidence="7">
    <location>
        <begin position="105"/>
        <end position="443"/>
    </location>
</feature>